<evidence type="ECO:0000313" key="2">
    <source>
        <dbReference type="EMBL" id="KAF2685958.1"/>
    </source>
</evidence>
<proteinExistence type="predicted"/>
<dbReference type="AlphaFoldDB" id="A0A6G1J6C0"/>
<evidence type="ECO:0000313" key="3">
    <source>
        <dbReference type="Proteomes" id="UP000799291"/>
    </source>
</evidence>
<dbReference type="PANTHER" id="PTHR42354">
    <property type="entry name" value="C2H2-TYPE DOMAIN-CONTAINING PROTEIN"/>
    <property type="match status" value="1"/>
</dbReference>
<accession>A0A6G1J6C0</accession>
<evidence type="ECO:0000256" key="1">
    <source>
        <dbReference type="SAM" id="MobiDB-lite"/>
    </source>
</evidence>
<dbReference type="PANTHER" id="PTHR42354:SF1">
    <property type="entry name" value="C2H2-TYPE DOMAIN-CONTAINING PROTEIN"/>
    <property type="match status" value="1"/>
</dbReference>
<gene>
    <name evidence="2" type="ORF">K458DRAFT_417137</name>
</gene>
<dbReference type="EMBL" id="MU005578">
    <property type="protein sequence ID" value="KAF2685958.1"/>
    <property type="molecule type" value="Genomic_DNA"/>
</dbReference>
<feature type="compositionally biased region" description="Low complexity" evidence="1">
    <location>
        <begin position="209"/>
        <end position="243"/>
    </location>
</feature>
<dbReference type="OrthoDB" id="5226911at2759"/>
<keyword evidence="3" id="KW-1185">Reference proteome</keyword>
<dbReference type="Proteomes" id="UP000799291">
    <property type="component" value="Unassembled WGS sequence"/>
</dbReference>
<name>A0A6G1J6C0_9PLEO</name>
<feature type="region of interest" description="Disordered" evidence="1">
    <location>
        <begin position="162"/>
        <end position="342"/>
    </location>
</feature>
<reference evidence="2" key="1">
    <citation type="journal article" date="2020" name="Stud. Mycol.">
        <title>101 Dothideomycetes genomes: a test case for predicting lifestyles and emergence of pathogens.</title>
        <authorList>
            <person name="Haridas S."/>
            <person name="Albert R."/>
            <person name="Binder M."/>
            <person name="Bloem J."/>
            <person name="Labutti K."/>
            <person name="Salamov A."/>
            <person name="Andreopoulos B."/>
            <person name="Baker S."/>
            <person name="Barry K."/>
            <person name="Bills G."/>
            <person name="Bluhm B."/>
            <person name="Cannon C."/>
            <person name="Castanera R."/>
            <person name="Culley D."/>
            <person name="Daum C."/>
            <person name="Ezra D."/>
            <person name="Gonzalez J."/>
            <person name="Henrissat B."/>
            <person name="Kuo A."/>
            <person name="Liang C."/>
            <person name="Lipzen A."/>
            <person name="Lutzoni F."/>
            <person name="Magnuson J."/>
            <person name="Mondo S."/>
            <person name="Nolan M."/>
            <person name="Ohm R."/>
            <person name="Pangilinan J."/>
            <person name="Park H.-J."/>
            <person name="Ramirez L."/>
            <person name="Alfaro M."/>
            <person name="Sun H."/>
            <person name="Tritt A."/>
            <person name="Yoshinaga Y."/>
            <person name="Zwiers L.-H."/>
            <person name="Turgeon B."/>
            <person name="Goodwin S."/>
            <person name="Spatafora J."/>
            <person name="Crous P."/>
            <person name="Grigoriev I."/>
        </authorList>
    </citation>
    <scope>NUCLEOTIDE SEQUENCE</scope>
    <source>
        <strain evidence="2">CBS 122367</strain>
    </source>
</reference>
<organism evidence="2 3">
    <name type="scientific">Lentithecium fluviatile CBS 122367</name>
    <dbReference type="NCBI Taxonomy" id="1168545"/>
    <lineage>
        <taxon>Eukaryota</taxon>
        <taxon>Fungi</taxon>
        <taxon>Dikarya</taxon>
        <taxon>Ascomycota</taxon>
        <taxon>Pezizomycotina</taxon>
        <taxon>Dothideomycetes</taxon>
        <taxon>Pleosporomycetidae</taxon>
        <taxon>Pleosporales</taxon>
        <taxon>Massarineae</taxon>
        <taxon>Lentitheciaceae</taxon>
        <taxon>Lentithecium</taxon>
    </lineage>
</organism>
<sequence>MASEAPGSGDVANCVSNLIHAFTDGLNIFKRLRERKRKRKSKKVREKQEKDEGAELLLSKSLRRGPKDIQERYERCYGEKGERFAKGDSIAHASLAETLIKLNTGLVGIIATFLNHDSKHRHLDLDYKSLTSLSDVSRREAMESLNQLYVRLSQSQLQIHRMASPNPDPEKRKHAGSRQRVTGPTVARLPGKTSNETQLVFVRPKNGRKGSASSGSSTRATSTARNSPSATPLASPLPQYTPKDPFPFPPMKPTTGKANAPTGRRRADSFDGPRPTTWPHAKPDSSAPMALRLPPPKVPAQAAAVPRKSPPPREKRISPPLSPSALPLKRRMDKATPSTYTFASDSTKLGEIPQRNWTVPWDYEEAGRLNAEAAEAGLPVMVAGGEGKGRKKGLFGFLRRGSAQAS</sequence>
<protein>
    <submittedName>
        <fullName evidence="2">Uncharacterized protein</fullName>
    </submittedName>
</protein>